<dbReference type="SUPFAM" id="SSF46689">
    <property type="entry name" value="Homeodomain-like"/>
    <property type="match status" value="1"/>
</dbReference>
<dbReference type="PROSITE" id="PS50977">
    <property type="entry name" value="HTH_TETR_2"/>
    <property type="match status" value="1"/>
</dbReference>
<evidence type="ECO:0000256" key="2">
    <source>
        <dbReference type="PROSITE-ProRule" id="PRU00335"/>
    </source>
</evidence>
<feature type="DNA-binding region" description="H-T-H motif" evidence="2">
    <location>
        <begin position="35"/>
        <end position="54"/>
    </location>
</feature>
<dbReference type="EMBL" id="CP093365">
    <property type="protein sequence ID" value="UQS83027.1"/>
    <property type="molecule type" value="Genomic_DNA"/>
</dbReference>
<evidence type="ECO:0000256" key="1">
    <source>
        <dbReference type="ARBA" id="ARBA00023125"/>
    </source>
</evidence>
<dbReference type="Pfam" id="PF00440">
    <property type="entry name" value="TetR_N"/>
    <property type="match status" value="1"/>
</dbReference>
<keyword evidence="5" id="KW-1185">Reference proteome</keyword>
<reference evidence="4 5" key="1">
    <citation type="journal article" date="2022" name="Int. J. Syst. Evol. Microbiol.">
        <title>Apilactobacillus apisilvae sp. nov., Nicolia spurrieriana gen. nov. sp. nov., Bombilactobacillus folatiphilus sp. nov. and Bombilactobacillus thymidiniphilus sp. nov., four new lactic acid bacterial isolates from stingless bees Tetragonula carbonaria and Austroplebeia australis.</title>
        <authorList>
            <person name="Oliphant S.A."/>
            <person name="Watson-Haigh N.S."/>
            <person name="Sumby K.M."/>
            <person name="Gardner J."/>
            <person name="Groom S."/>
            <person name="Jiranek V."/>
        </authorList>
    </citation>
    <scope>NUCLEOTIDE SEQUENCE [LARGE SCALE GENOMIC DNA]</scope>
    <source>
        <strain evidence="4 5">SG4_A1</strain>
    </source>
</reference>
<accession>A0ABY4PBH7</accession>
<evidence type="ECO:0000259" key="3">
    <source>
        <dbReference type="PROSITE" id="PS50977"/>
    </source>
</evidence>
<dbReference type="Gene3D" id="1.10.357.10">
    <property type="entry name" value="Tetracycline Repressor, domain 2"/>
    <property type="match status" value="1"/>
</dbReference>
<protein>
    <submittedName>
        <fullName evidence="4">TetR/AcrR family transcriptional regulator</fullName>
    </submittedName>
</protein>
<dbReference type="InterPro" id="IPR009057">
    <property type="entry name" value="Homeodomain-like_sf"/>
</dbReference>
<feature type="domain" description="HTH tetR-type" evidence="3">
    <location>
        <begin position="12"/>
        <end position="72"/>
    </location>
</feature>
<evidence type="ECO:0000313" key="5">
    <source>
        <dbReference type="Proteomes" id="UP000831947"/>
    </source>
</evidence>
<keyword evidence="1 2" id="KW-0238">DNA-binding</keyword>
<sequence length="197" mass="22603">MTREVSFISNQRINKEQIIRTAQQLIFDNGVQALTFPRLASELNIRSQSLYNYFRNASDLIGHLGTIFMQDLYKLVMEGLIGLSGRAAFKRYAEVAHEYLENQGRLVELIYYVHDFPIDSAFYQATAQVIDLLHKLVASTKLKHMGNDSYAQTLISAVLGFTLIEMMGFLPTDQKLRQHQFTQLLDFQLSEIDESTN</sequence>
<gene>
    <name evidence="4" type="ORF">MOO47_04385</name>
</gene>
<dbReference type="RefSeq" id="WP_249512254.1">
    <property type="nucleotide sequence ID" value="NZ_CP093365.1"/>
</dbReference>
<dbReference type="Gene3D" id="1.10.10.60">
    <property type="entry name" value="Homeodomain-like"/>
    <property type="match status" value="1"/>
</dbReference>
<evidence type="ECO:0000313" key="4">
    <source>
        <dbReference type="EMBL" id="UQS83027.1"/>
    </source>
</evidence>
<proteinExistence type="predicted"/>
<dbReference type="InterPro" id="IPR001647">
    <property type="entry name" value="HTH_TetR"/>
</dbReference>
<organism evidence="4 5">
    <name type="scientific">Bombilactobacillus thymidiniphilus</name>
    <dbReference type="NCBI Taxonomy" id="2923363"/>
    <lineage>
        <taxon>Bacteria</taxon>
        <taxon>Bacillati</taxon>
        <taxon>Bacillota</taxon>
        <taxon>Bacilli</taxon>
        <taxon>Lactobacillales</taxon>
        <taxon>Lactobacillaceae</taxon>
        <taxon>Bombilactobacillus</taxon>
    </lineage>
</organism>
<name>A0ABY4PBH7_9LACO</name>
<dbReference type="Proteomes" id="UP000831947">
    <property type="component" value="Chromosome"/>
</dbReference>